<keyword evidence="2 5" id="KW-0238">DNA-binding</keyword>
<dbReference type="PRINTS" id="PR00778">
    <property type="entry name" value="HTHARSR"/>
</dbReference>
<dbReference type="AlphaFoldDB" id="A0A1G5S5K8"/>
<proteinExistence type="predicted"/>
<dbReference type="SUPFAM" id="SSF46785">
    <property type="entry name" value="Winged helix' DNA-binding domain"/>
    <property type="match status" value="1"/>
</dbReference>
<evidence type="ECO:0000313" key="6">
    <source>
        <dbReference type="Proteomes" id="UP000199428"/>
    </source>
</evidence>
<sequence length="215" mass="24841">MVGKIAAADRRRADRGNSRVVREFYDKYFYQEIIIIEPLMNSALRKMLKSWEDEGMAKSLSEIHERLKLTQEEIIFYKNKEYHFKYENVGKIYVTGSIFLSPHLILGLHKNNLFTVKHFYAEAVDTCPPEELVKLYKGLADGTRLKILRSLKNMPDTTQHLALKLGISEAAVSKQLKVLSAGGLVSKSRKGSFMIYSVDEEALDFLTYRIYEYLM</sequence>
<dbReference type="PANTHER" id="PTHR33154:SF35">
    <property type="entry name" value="TRANSCRIPTIONAL REGULATOR, ARSR FAMILY"/>
    <property type="match status" value="1"/>
</dbReference>
<dbReference type="Gene3D" id="1.10.10.10">
    <property type="entry name" value="Winged helix-like DNA-binding domain superfamily/Winged helix DNA-binding domain"/>
    <property type="match status" value="1"/>
</dbReference>
<dbReference type="InterPro" id="IPR011991">
    <property type="entry name" value="ArsR-like_HTH"/>
</dbReference>
<organism evidence="5 6">
    <name type="scientific">Pseudobutyrivibrio xylanivorans</name>
    <dbReference type="NCBI Taxonomy" id="185007"/>
    <lineage>
        <taxon>Bacteria</taxon>
        <taxon>Bacillati</taxon>
        <taxon>Bacillota</taxon>
        <taxon>Clostridia</taxon>
        <taxon>Lachnospirales</taxon>
        <taxon>Lachnospiraceae</taxon>
        <taxon>Pseudobutyrivibrio</taxon>
    </lineage>
</organism>
<accession>A0A1G5S5K8</accession>
<dbReference type="GO" id="GO:0003677">
    <property type="term" value="F:DNA binding"/>
    <property type="evidence" value="ECO:0007669"/>
    <property type="project" value="UniProtKB-KW"/>
</dbReference>
<dbReference type="InterPro" id="IPR001845">
    <property type="entry name" value="HTH_ArsR_DNA-bd_dom"/>
</dbReference>
<dbReference type="CDD" id="cd00090">
    <property type="entry name" value="HTH_ARSR"/>
    <property type="match status" value="1"/>
</dbReference>
<dbReference type="PANTHER" id="PTHR33154">
    <property type="entry name" value="TRANSCRIPTIONAL REGULATOR, ARSR FAMILY"/>
    <property type="match status" value="1"/>
</dbReference>
<name>A0A1G5S5K8_PSEXY</name>
<dbReference type="SMART" id="SM00418">
    <property type="entry name" value="HTH_ARSR"/>
    <property type="match status" value="1"/>
</dbReference>
<dbReference type="InterPro" id="IPR036388">
    <property type="entry name" value="WH-like_DNA-bd_sf"/>
</dbReference>
<feature type="domain" description="HTH arsR-type" evidence="4">
    <location>
        <begin position="124"/>
        <end position="215"/>
    </location>
</feature>
<gene>
    <name evidence="5" type="ORF">SAMN02910350_02659</name>
</gene>
<evidence type="ECO:0000256" key="3">
    <source>
        <dbReference type="ARBA" id="ARBA00023163"/>
    </source>
</evidence>
<evidence type="ECO:0000256" key="1">
    <source>
        <dbReference type="ARBA" id="ARBA00023015"/>
    </source>
</evidence>
<dbReference type="EMBL" id="FMWK01000018">
    <property type="protein sequence ID" value="SCZ81150.1"/>
    <property type="molecule type" value="Genomic_DNA"/>
</dbReference>
<keyword evidence="3" id="KW-0804">Transcription</keyword>
<dbReference type="NCBIfam" id="NF033788">
    <property type="entry name" value="HTH_metalloreg"/>
    <property type="match status" value="1"/>
</dbReference>
<dbReference type="Proteomes" id="UP000199428">
    <property type="component" value="Unassembled WGS sequence"/>
</dbReference>
<dbReference type="PROSITE" id="PS50987">
    <property type="entry name" value="HTH_ARSR_2"/>
    <property type="match status" value="1"/>
</dbReference>
<dbReference type="InterPro" id="IPR036390">
    <property type="entry name" value="WH_DNA-bd_sf"/>
</dbReference>
<protein>
    <submittedName>
        <fullName evidence="5">DNA-binding transcriptional regulator, ArsR family</fullName>
    </submittedName>
</protein>
<dbReference type="InterPro" id="IPR051081">
    <property type="entry name" value="HTH_MetalResp_TranReg"/>
</dbReference>
<evidence type="ECO:0000313" key="5">
    <source>
        <dbReference type="EMBL" id="SCZ81150.1"/>
    </source>
</evidence>
<reference evidence="5 6" key="1">
    <citation type="submission" date="2016-10" db="EMBL/GenBank/DDBJ databases">
        <authorList>
            <person name="de Groot N.N."/>
        </authorList>
    </citation>
    <scope>NUCLEOTIDE SEQUENCE [LARGE SCALE GENOMIC DNA]</scope>
    <source>
        <strain evidence="5 6">DSM 10317</strain>
    </source>
</reference>
<evidence type="ECO:0000259" key="4">
    <source>
        <dbReference type="PROSITE" id="PS50987"/>
    </source>
</evidence>
<evidence type="ECO:0000256" key="2">
    <source>
        <dbReference type="ARBA" id="ARBA00023125"/>
    </source>
</evidence>
<dbReference type="GO" id="GO:0003700">
    <property type="term" value="F:DNA-binding transcription factor activity"/>
    <property type="evidence" value="ECO:0007669"/>
    <property type="project" value="InterPro"/>
</dbReference>
<dbReference type="Pfam" id="PF01022">
    <property type="entry name" value="HTH_5"/>
    <property type="match status" value="1"/>
</dbReference>
<keyword evidence="1" id="KW-0805">Transcription regulation</keyword>